<dbReference type="PANTHER" id="PTHR12110">
    <property type="entry name" value="HYDROXYPYRUVATE ISOMERASE"/>
    <property type="match status" value="1"/>
</dbReference>
<dbReference type="InterPro" id="IPR050312">
    <property type="entry name" value="IolE/XylAMocC-like"/>
</dbReference>
<dbReference type="Gene3D" id="3.20.20.150">
    <property type="entry name" value="Divalent-metal-dependent TIM barrel enzymes"/>
    <property type="match status" value="1"/>
</dbReference>
<evidence type="ECO:0000259" key="2">
    <source>
        <dbReference type="Pfam" id="PF01261"/>
    </source>
</evidence>
<feature type="chain" id="PRO_5046208332" evidence="1">
    <location>
        <begin position="26"/>
        <end position="304"/>
    </location>
</feature>
<sequence>MNVNRRTALALAASTSLSFARACQAAQTPFRFRYALASCMYGYAPLAEILPEAKKIGATGIDIWPKVHGNQREQLDELGEDRFAGMLRDHDLELSCITQYKLGPFGIDDEIRLASRLGCKLIVTGGSGPRNLKGAELKEAIAAFLKKLTPTINLARDHGVRIAIENHENNLIHDADSLRYLVDLAPSDTIGVAFAPYHLPQDNEVLCRLLRDLGDSVAVFYAWQHGLGCKTKLPKEQELLQMPGRGELDFGPIVKTLAEMQFDGWTEIFMHPVPRGIPILETTEAVTVEINRSRRYLEQRLAAG</sequence>
<dbReference type="PANTHER" id="PTHR12110:SF21">
    <property type="entry name" value="XYLOSE ISOMERASE-LIKE TIM BARREL DOMAIN-CONTAINING PROTEIN"/>
    <property type="match status" value="1"/>
</dbReference>
<dbReference type="RefSeq" id="WP_419581173.1">
    <property type="nucleotide sequence ID" value="NZ_CP036432.1"/>
</dbReference>
<evidence type="ECO:0000313" key="4">
    <source>
        <dbReference type="Proteomes" id="UP000318081"/>
    </source>
</evidence>
<evidence type="ECO:0000256" key="1">
    <source>
        <dbReference type="SAM" id="SignalP"/>
    </source>
</evidence>
<dbReference type="SUPFAM" id="SSF51658">
    <property type="entry name" value="Xylose isomerase-like"/>
    <property type="match status" value="1"/>
</dbReference>
<dbReference type="InterPro" id="IPR036237">
    <property type="entry name" value="Xyl_isomerase-like_sf"/>
</dbReference>
<dbReference type="Pfam" id="PF01261">
    <property type="entry name" value="AP_endonuc_2"/>
    <property type="match status" value="1"/>
</dbReference>
<evidence type="ECO:0000313" key="3">
    <source>
        <dbReference type="EMBL" id="QDV83080.1"/>
    </source>
</evidence>
<protein>
    <submittedName>
        <fullName evidence="3">Xylose isomerase-like TIM barrel</fullName>
    </submittedName>
</protein>
<dbReference type="Proteomes" id="UP000318081">
    <property type="component" value="Chromosome"/>
</dbReference>
<dbReference type="InterPro" id="IPR013022">
    <property type="entry name" value="Xyl_isomerase-like_TIM-brl"/>
</dbReference>
<gene>
    <name evidence="3" type="ORF">TBK1r_20150</name>
</gene>
<organism evidence="3 4">
    <name type="scientific">Stieleria magnilauensis</name>
    <dbReference type="NCBI Taxonomy" id="2527963"/>
    <lineage>
        <taxon>Bacteria</taxon>
        <taxon>Pseudomonadati</taxon>
        <taxon>Planctomycetota</taxon>
        <taxon>Planctomycetia</taxon>
        <taxon>Pirellulales</taxon>
        <taxon>Pirellulaceae</taxon>
        <taxon>Stieleria</taxon>
    </lineage>
</organism>
<proteinExistence type="predicted"/>
<keyword evidence="1" id="KW-0732">Signal</keyword>
<dbReference type="EMBL" id="CP036432">
    <property type="protein sequence ID" value="QDV83080.1"/>
    <property type="molecule type" value="Genomic_DNA"/>
</dbReference>
<feature type="signal peptide" evidence="1">
    <location>
        <begin position="1"/>
        <end position="25"/>
    </location>
</feature>
<feature type="domain" description="Xylose isomerase-like TIM barrel" evidence="2">
    <location>
        <begin position="52"/>
        <end position="267"/>
    </location>
</feature>
<accession>A0ABX5XQ39</accession>
<keyword evidence="4" id="KW-1185">Reference proteome</keyword>
<name>A0ABX5XQ39_9BACT</name>
<reference evidence="3 4" key="1">
    <citation type="submission" date="2019-02" db="EMBL/GenBank/DDBJ databases">
        <title>Deep-cultivation of Planctomycetes and their phenomic and genomic characterization uncovers novel biology.</title>
        <authorList>
            <person name="Wiegand S."/>
            <person name="Jogler M."/>
            <person name="Boedeker C."/>
            <person name="Pinto D."/>
            <person name="Vollmers J."/>
            <person name="Rivas-Marin E."/>
            <person name="Kohn T."/>
            <person name="Peeters S.H."/>
            <person name="Heuer A."/>
            <person name="Rast P."/>
            <person name="Oberbeckmann S."/>
            <person name="Bunk B."/>
            <person name="Jeske O."/>
            <person name="Meyerdierks A."/>
            <person name="Storesund J.E."/>
            <person name="Kallscheuer N."/>
            <person name="Luecker S."/>
            <person name="Lage O.M."/>
            <person name="Pohl T."/>
            <person name="Merkel B.J."/>
            <person name="Hornburger P."/>
            <person name="Mueller R.-W."/>
            <person name="Bruemmer F."/>
            <person name="Labrenz M."/>
            <person name="Spormann A.M."/>
            <person name="Op den Camp H."/>
            <person name="Overmann J."/>
            <person name="Amann R."/>
            <person name="Jetten M.S.M."/>
            <person name="Mascher T."/>
            <person name="Medema M.H."/>
            <person name="Devos D.P."/>
            <person name="Kaster A.-K."/>
            <person name="Ovreas L."/>
            <person name="Rohde M."/>
            <person name="Galperin M.Y."/>
            <person name="Jogler C."/>
        </authorList>
    </citation>
    <scope>NUCLEOTIDE SEQUENCE [LARGE SCALE GENOMIC DNA]</scope>
    <source>
        <strain evidence="3 4">TBK1r</strain>
    </source>
</reference>